<dbReference type="RefSeq" id="WP_313498400.1">
    <property type="nucleotide sequence ID" value="NZ_CP134879.1"/>
</dbReference>
<evidence type="ECO:0000256" key="5">
    <source>
        <dbReference type="ARBA" id="ARBA00022989"/>
    </source>
</evidence>
<comment type="subcellular location">
    <subcellularLocation>
        <location evidence="1">Membrane</location>
        <topology evidence="1">Multi-pass membrane protein</topology>
    </subcellularLocation>
</comment>
<keyword evidence="11" id="KW-1185">Reference proteome</keyword>
<gene>
    <name evidence="10" type="ORF">RN606_14400</name>
</gene>
<dbReference type="GO" id="GO:0045436">
    <property type="term" value="F:lycopene beta cyclase activity"/>
    <property type="evidence" value="ECO:0007669"/>
    <property type="project" value="UniProtKB-ARBA"/>
</dbReference>
<accession>A0AA96F757</accession>
<evidence type="ECO:0000256" key="6">
    <source>
        <dbReference type="ARBA" id="ARBA00023136"/>
    </source>
</evidence>
<dbReference type="GO" id="GO:0016020">
    <property type="term" value="C:membrane"/>
    <property type="evidence" value="ECO:0007669"/>
    <property type="project" value="UniProtKB-SubCell"/>
</dbReference>
<evidence type="ECO:0000256" key="3">
    <source>
        <dbReference type="ARBA" id="ARBA00022692"/>
    </source>
</evidence>
<keyword evidence="7" id="KW-0413">Isomerase</keyword>
<evidence type="ECO:0000256" key="2">
    <source>
        <dbReference type="ARBA" id="ARBA00004829"/>
    </source>
</evidence>
<comment type="pathway">
    <text evidence="2">Carotenoid biosynthesis.</text>
</comment>
<keyword evidence="3 9" id="KW-0812">Transmembrane</keyword>
<dbReference type="NCBIfam" id="TIGR03462">
    <property type="entry name" value="CarR_dom_SF"/>
    <property type="match status" value="1"/>
</dbReference>
<proteinExistence type="predicted"/>
<dbReference type="GO" id="GO:0016872">
    <property type="term" value="F:intramolecular lyase activity"/>
    <property type="evidence" value="ECO:0007669"/>
    <property type="project" value="InterPro"/>
</dbReference>
<feature type="region of interest" description="Disordered" evidence="8">
    <location>
        <begin position="101"/>
        <end position="123"/>
    </location>
</feature>
<dbReference type="Proteomes" id="UP001304125">
    <property type="component" value="Chromosome"/>
</dbReference>
<organism evidence="10 11">
    <name type="scientific">Demequina capsici</name>
    <dbReference type="NCBI Taxonomy" id="3075620"/>
    <lineage>
        <taxon>Bacteria</taxon>
        <taxon>Bacillati</taxon>
        <taxon>Actinomycetota</taxon>
        <taxon>Actinomycetes</taxon>
        <taxon>Micrococcales</taxon>
        <taxon>Demequinaceae</taxon>
        <taxon>Demequina</taxon>
    </lineage>
</organism>
<evidence type="ECO:0000256" key="8">
    <source>
        <dbReference type="SAM" id="MobiDB-lite"/>
    </source>
</evidence>
<evidence type="ECO:0000313" key="10">
    <source>
        <dbReference type="EMBL" id="WNM24529.1"/>
    </source>
</evidence>
<evidence type="ECO:0000256" key="7">
    <source>
        <dbReference type="ARBA" id="ARBA00023235"/>
    </source>
</evidence>
<evidence type="ECO:0000313" key="11">
    <source>
        <dbReference type="Proteomes" id="UP001304125"/>
    </source>
</evidence>
<dbReference type="AlphaFoldDB" id="A0AA96F757"/>
<name>A0AA96F757_9MICO</name>
<evidence type="ECO:0000256" key="9">
    <source>
        <dbReference type="SAM" id="Phobius"/>
    </source>
</evidence>
<keyword evidence="5 9" id="KW-1133">Transmembrane helix</keyword>
<feature type="transmembrane region" description="Helical" evidence="9">
    <location>
        <begin position="35"/>
        <end position="60"/>
    </location>
</feature>
<dbReference type="EMBL" id="CP134879">
    <property type="protein sequence ID" value="WNM24529.1"/>
    <property type="molecule type" value="Genomic_DNA"/>
</dbReference>
<dbReference type="InterPro" id="IPR017825">
    <property type="entry name" value="Lycopene_cyclase_dom"/>
</dbReference>
<sequence length="123" mass="13319">MSLTYLAALAISIGGLAVLDRRLRLALFVQPARTMVTVAGAVVVFLAWDALGVGRGIFFIGDAPYLTGVRLAPQIPVEELLFLVLLTYQTLLLWRWFSRSRDARTRSASDDGPPGGTSRAVDA</sequence>
<keyword evidence="4" id="KW-0125">Carotenoid biosynthesis</keyword>
<feature type="transmembrane region" description="Helical" evidence="9">
    <location>
        <begin position="80"/>
        <end position="97"/>
    </location>
</feature>
<feature type="transmembrane region" description="Helical" evidence="9">
    <location>
        <begin position="6"/>
        <end position="23"/>
    </location>
</feature>
<reference evidence="10 11" key="1">
    <citation type="submission" date="2023-09" db="EMBL/GenBank/DDBJ databases">
        <title>Demequina sp. a novel bacteria isolated from Capsicum annuum.</title>
        <authorList>
            <person name="Humaira Z."/>
            <person name="Lee J."/>
            <person name="Cho D."/>
        </authorList>
    </citation>
    <scope>NUCLEOTIDE SEQUENCE [LARGE SCALE GENOMIC DNA]</scope>
    <source>
        <strain evidence="10 11">OYTSA14</strain>
    </source>
</reference>
<evidence type="ECO:0000256" key="4">
    <source>
        <dbReference type="ARBA" id="ARBA00022746"/>
    </source>
</evidence>
<evidence type="ECO:0000256" key="1">
    <source>
        <dbReference type="ARBA" id="ARBA00004141"/>
    </source>
</evidence>
<dbReference type="GO" id="GO:0016117">
    <property type="term" value="P:carotenoid biosynthetic process"/>
    <property type="evidence" value="ECO:0007669"/>
    <property type="project" value="UniProtKB-KW"/>
</dbReference>
<protein>
    <submittedName>
        <fullName evidence="10">Lycopene cyclase domain-containing protein</fullName>
    </submittedName>
</protein>
<keyword evidence="6 9" id="KW-0472">Membrane</keyword>